<dbReference type="Pfam" id="PF00535">
    <property type="entry name" value="Glycos_transf_2"/>
    <property type="match status" value="1"/>
</dbReference>
<dbReference type="Pfam" id="PF00534">
    <property type="entry name" value="Glycos_transf_1"/>
    <property type="match status" value="1"/>
</dbReference>
<dbReference type="SUPFAM" id="SSF53756">
    <property type="entry name" value="UDP-Glycosyltransferase/glycogen phosphorylase"/>
    <property type="match status" value="1"/>
</dbReference>
<evidence type="ECO:0000259" key="4">
    <source>
        <dbReference type="Pfam" id="PF00534"/>
    </source>
</evidence>
<proteinExistence type="inferred from homology"/>
<evidence type="ECO:0000313" key="6">
    <source>
        <dbReference type="EMBL" id="GAN80470.1"/>
    </source>
</evidence>
<protein>
    <submittedName>
        <fullName evidence="6">Glycosyl transferase family 2</fullName>
    </submittedName>
</protein>
<sequence length="1027" mass="110572">MAVQGHVDTMKGSYITGWAVSIPDNGNCAITITDMGGKQLAKGRASRHREDLVALGLGRTTLAYQIAVPLGTEAQLLRVFGNGEELTGSPFKTGPGLFDGLFSVEADRVTGWVTERVKGSQAPYITVRTQAGLEVARGASAFDDKPADPLFNPARFSLELDADCFGAGELLLSIHADGMFVGHAACNLELHGNLDRISPDQATGWLYAPEASKRIFELSVYRNGKLAETAPCELERTDVEAHYPDCGKPGFDIRVPYERVAADETVSLSIRFADGQRELFDGPYRFASRSAAVAAIHKVAHLAHADLPGLEAGERALLTEALKDYLAKVRGQDGVVLRKQPSSGPQSKLRMAIIVPIYRGVAVTQACIESVLTHRNPDTDQLVLINDCSPDADMGPMLAAYRQMRNVIVLDNGQNLGFVSTVNRGMALTRGTDVLLLNSDTVLHAGGLDELVRVAYAHQDVGTVTAMSNNATIFSYPCAELREASLPDVNWPELAALALRENQGLCVDVPTGHGFCMLIKREVISRIGFLDEAFGRGYGEENDFCARTAGIGYRNVAAGGVIVEHKESISFGNERASLLAQNQPRLNALYPELTPLIMQYEAEDGLRGMRWPLDCARLAQARANGTKFALVMSNALEGGTPKAIRDIEREVGYGEATRLSLSVTKSGLIELSCEAPLLCAHFNEHEAEELFTVLDSAAPELVLAHQLLGFPATVLAGLRHWLGGRRSLYWAHDFYSFCPRVTMIDAIGRFCGGADAATCGRCVKMGGAHETSVLNELTAEEHRALFGGLLEAFTHVIAPSANAAGYLGKIFPRIKIEAVPHPEAPNGVVATSRTGSDDEIVMLGAIGPHKGSKKLLEIAQRARLTHPHLHFRVIGYTNIDKALRAVGNVTITGKYEPEELPALLAEAKGRLALFLPAWPETYSYTLSELVKHGFIPLAPDIGAPADRIRSVKFGVVFPFPADAERLLALIDDIATGRVEPVAKGAAPANFFSRPEDLDKLSRIILGTGSAASAGSKKKAKRAVPATA</sequence>
<dbReference type="InterPro" id="IPR001173">
    <property type="entry name" value="Glyco_trans_2-like"/>
</dbReference>
<gene>
    <name evidence="6" type="ORF">Aam_047_051</name>
</gene>
<dbReference type="InterPro" id="IPR001296">
    <property type="entry name" value="Glyco_trans_1"/>
</dbReference>
<dbReference type="PANTHER" id="PTHR43179:SF12">
    <property type="entry name" value="GALACTOFURANOSYLTRANSFERASE GLFT2"/>
    <property type="match status" value="1"/>
</dbReference>
<dbReference type="STRING" id="1120923.SAMN02746095_01676"/>
<dbReference type="OrthoDB" id="9771846at2"/>
<dbReference type="GO" id="GO:0016757">
    <property type="term" value="F:glycosyltransferase activity"/>
    <property type="evidence" value="ECO:0007669"/>
    <property type="project" value="UniProtKB-KW"/>
</dbReference>
<dbReference type="Gene3D" id="3.90.550.10">
    <property type="entry name" value="Spore Coat Polysaccharide Biosynthesis Protein SpsA, Chain A"/>
    <property type="match status" value="1"/>
</dbReference>
<dbReference type="SUPFAM" id="SSF53448">
    <property type="entry name" value="Nucleotide-diphospho-sugar transferases"/>
    <property type="match status" value="1"/>
</dbReference>
<reference evidence="6 7" key="1">
    <citation type="submission" date="2012-11" db="EMBL/GenBank/DDBJ databases">
        <title>Whole genome sequence of Acidocella aminolytica 101 = DSM 11237.</title>
        <authorList>
            <person name="Azuma Y."/>
            <person name="Higashiura N."/>
            <person name="Hirakawa H."/>
            <person name="Matsushita K."/>
        </authorList>
    </citation>
    <scope>NUCLEOTIDE SEQUENCE [LARGE SCALE GENOMIC DNA]</scope>
    <source>
        <strain evidence="7">101 / DSM 11237</strain>
    </source>
</reference>
<keyword evidence="3 6" id="KW-0808">Transferase</keyword>
<feature type="domain" description="Glycosyl transferase family 1" evidence="4">
    <location>
        <begin position="837"/>
        <end position="975"/>
    </location>
</feature>
<evidence type="ECO:0000256" key="1">
    <source>
        <dbReference type="ARBA" id="ARBA00006739"/>
    </source>
</evidence>
<dbReference type="Proteomes" id="UP000032668">
    <property type="component" value="Unassembled WGS sequence"/>
</dbReference>
<dbReference type="EMBL" id="BANC01000046">
    <property type="protein sequence ID" value="GAN80470.1"/>
    <property type="molecule type" value="Genomic_DNA"/>
</dbReference>
<dbReference type="InterPro" id="IPR029044">
    <property type="entry name" value="Nucleotide-diphossugar_trans"/>
</dbReference>
<dbReference type="PANTHER" id="PTHR43179">
    <property type="entry name" value="RHAMNOSYLTRANSFERASE WBBL"/>
    <property type="match status" value="1"/>
</dbReference>
<keyword evidence="7" id="KW-1185">Reference proteome</keyword>
<name>A0A0D6PFE0_9PROT</name>
<evidence type="ECO:0000259" key="5">
    <source>
        <dbReference type="Pfam" id="PF00535"/>
    </source>
</evidence>
<dbReference type="Gene3D" id="3.40.50.2000">
    <property type="entry name" value="Glycogen Phosphorylase B"/>
    <property type="match status" value="1"/>
</dbReference>
<feature type="domain" description="Glycosyltransferase 2-like" evidence="5">
    <location>
        <begin position="353"/>
        <end position="527"/>
    </location>
</feature>
<evidence type="ECO:0000256" key="2">
    <source>
        <dbReference type="ARBA" id="ARBA00022676"/>
    </source>
</evidence>
<comment type="caution">
    <text evidence="6">The sequence shown here is derived from an EMBL/GenBank/DDBJ whole genome shotgun (WGS) entry which is preliminary data.</text>
</comment>
<comment type="similarity">
    <text evidence="1">Belongs to the glycosyltransferase 2 family.</text>
</comment>
<accession>A0A0D6PFE0</accession>
<keyword evidence="2" id="KW-0328">Glycosyltransferase</keyword>
<evidence type="ECO:0000256" key="3">
    <source>
        <dbReference type="ARBA" id="ARBA00022679"/>
    </source>
</evidence>
<organism evidence="6 7">
    <name type="scientific">Acidocella aminolytica 101 = DSM 11237</name>
    <dbReference type="NCBI Taxonomy" id="1120923"/>
    <lineage>
        <taxon>Bacteria</taxon>
        <taxon>Pseudomonadati</taxon>
        <taxon>Pseudomonadota</taxon>
        <taxon>Alphaproteobacteria</taxon>
        <taxon>Acetobacterales</taxon>
        <taxon>Acidocellaceae</taxon>
        <taxon>Acidocella</taxon>
    </lineage>
</organism>
<evidence type="ECO:0000313" key="7">
    <source>
        <dbReference type="Proteomes" id="UP000032668"/>
    </source>
</evidence>
<dbReference type="AlphaFoldDB" id="A0A0D6PFE0"/>
<dbReference type="RefSeq" id="WP_073211465.1">
    <property type="nucleotide sequence ID" value="NZ_BANC01000046.1"/>
</dbReference>